<name>A0A4C1V3X6_EUMVA</name>
<comment type="caution">
    <text evidence="2">The sequence shown here is derived from an EMBL/GenBank/DDBJ whole genome shotgun (WGS) entry which is preliminary data.</text>
</comment>
<reference evidence="2 3" key="1">
    <citation type="journal article" date="2019" name="Commun. Biol.">
        <title>The bagworm genome reveals a unique fibroin gene that provides high tensile strength.</title>
        <authorList>
            <person name="Kono N."/>
            <person name="Nakamura H."/>
            <person name="Ohtoshi R."/>
            <person name="Tomita M."/>
            <person name="Numata K."/>
            <person name="Arakawa K."/>
        </authorList>
    </citation>
    <scope>NUCLEOTIDE SEQUENCE [LARGE SCALE GENOMIC DNA]</scope>
</reference>
<accession>A0A4C1V3X6</accession>
<evidence type="ECO:0000313" key="2">
    <source>
        <dbReference type="EMBL" id="GBP33471.1"/>
    </source>
</evidence>
<protein>
    <submittedName>
        <fullName evidence="2">Uncharacterized protein</fullName>
    </submittedName>
</protein>
<evidence type="ECO:0000313" key="3">
    <source>
        <dbReference type="Proteomes" id="UP000299102"/>
    </source>
</evidence>
<sequence length="128" mass="13694">MVNLAASTLIASFILDGTSSGCNEGGLINGTFNGRGAPPPLISHANRADDYCWPLPPEWREGALVESDGSLIKYFLRDEVPEEEGNRLRLVYMAKDSIAGGVCAWWDYLVPSRAGAALTGALHASPFV</sequence>
<proteinExistence type="predicted"/>
<dbReference type="EMBL" id="BGZK01000274">
    <property type="protein sequence ID" value="GBP33471.1"/>
    <property type="molecule type" value="Genomic_DNA"/>
</dbReference>
<evidence type="ECO:0000256" key="1">
    <source>
        <dbReference type="SAM" id="SignalP"/>
    </source>
</evidence>
<dbReference type="Proteomes" id="UP000299102">
    <property type="component" value="Unassembled WGS sequence"/>
</dbReference>
<organism evidence="2 3">
    <name type="scientific">Eumeta variegata</name>
    <name type="common">Bagworm moth</name>
    <name type="synonym">Eumeta japonica</name>
    <dbReference type="NCBI Taxonomy" id="151549"/>
    <lineage>
        <taxon>Eukaryota</taxon>
        <taxon>Metazoa</taxon>
        <taxon>Ecdysozoa</taxon>
        <taxon>Arthropoda</taxon>
        <taxon>Hexapoda</taxon>
        <taxon>Insecta</taxon>
        <taxon>Pterygota</taxon>
        <taxon>Neoptera</taxon>
        <taxon>Endopterygota</taxon>
        <taxon>Lepidoptera</taxon>
        <taxon>Glossata</taxon>
        <taxon>Ditrysia</taxon>
        <taxon>Tineoidea</taxon>
        <taxon>Psychidae</taxon>
        <taxon>Oiketicinae</taxon>
        <taxon>Eumeta</taxon>
    </lineage>
</organism>
<dbReference type="AlphaFoldDB" id="A0A4C1V3X6"/>
<keyword evidence="1" id="KW-0732">Signal</keyword>
<keyword evidence="3" id="KW-1185">Reference proteome</keyword>
<gene>
    <name evidence="2" type="ORF">EVAR_23874_1</name>
</gene>
<feature type="signal peptide" evidence="1">
    <location>
        <begin position="1"/>
        <end position="20"/>
    </location>
</feature>
<feature type="chain" id="PRO_5020030224" evidence="1">
    <location>
        <begin position="21"/>
        <end position="128"/>
    </location>
</feature>